<dbReference type="AlphaFoldDB" id="B9SJD6"/>
<dbReference type="Proteomes" id="UP000008311">
    <property type="component" value="Unassembled WGS sequence"/>
</dbReference>
<dbReference type="EMBL" id="EQ973983">
    <property type="protein sequence ID" value="EEF36299.1"/>
    <property type="molecule type" value="Genomic_DNA"/>
</dbReference>
<protein>
    <submittedName>
        <fullName evidence="1">Uncharacterized protein</fullName>
    </submittedName>
</protein>
<evidence type="ECO:0000313" key="1">
    <source>
        <dbReference type="EMBL" id="EEF36299.1"/>
    </source>
</evidence>
<sequence length="77" mass="8420">MRHWARSGVYSSAGFFIVLPPARGLSMEKSSRSILGCPSQPTKSLTTRDIMHNPSSICHYHLSTSVTKNISIKTGTV</sequence>
<organism evidence="1 2">
    <name type="scientific">Ricinus communis</name>
    <name type="common">Castor bean</name>
    <dbReference type="NCBI Taxonomy" id="3988"/>
    <lineage>
        <taxon>Eukaryota</taxon>
        <taxon>Viridiplantae</taxon>
        <taxon>Streptophyta</taxon>
        <taxon>Embryophyta</taxon>
        <taxon>Tracheophyta</taxon>
        <taxon>Spermatophyta</taxon>
        <taxon>Magnoliopsida</taxon>
        <taxon>eudicotyledons</taxon>
        <taxon>Gunneridae</taxon>
        <taxon>Pentapetalae</taxon>
        <taxon>rosids</taxon>
        <taxon>fabids</taxon>
        <taxon>Malpighiales</taxon>
        <taxon>Euphorbiaceae</taxon>
        <taxon>Acalyphoideae</taxon>
        <taxon>Acalypheae</taxon>
        <taxon>Ricinus</taxon>
    </lineage>
</organism>
<dbReference type="InParanoid" id="B9SJD6"/>
<accession>B9SJD6</accession>
<keyword evidence="2" id="KW-1185">Reference proteome</keyword>
<reference evidence="2" key="1">
    <citation type="journal article" date="2010" name="Nat. Biotechnol.">
        <title>Draft genome sequence of the oilseed species Ricinus communis.</title>
        <authorList>
            <person name="Chan A.P."/>
            <person name="Crabtree J."/>
            <person name="Zhao Q."/>
            <person name="Lorenzi H."/>
            <person name="Orvis J."/>
            <person name="Puiu D."/>
            <person name="Melake-Berhan A."/>
            <person name="Jones K.M."/>
            <person name="Redman J."/>
            <person name="Chen G."/>
            <person name="Cahoon E.B."/>
            <person name="Gedil M."/>
            <person name="Stanke M."/>
            <person name="Haas B.J."/>
            <person name="Wortman J.R."/>
            <person name="Fraser-Liggett C.M."/>
            <person name="Ravel J."/>
            <person name="Rabinowicz P.D."/>
        </authorList>
    </citation>
    <scope>NUCLEOTIDE SEQUENCE [LARGE SCALE GENOMIC DNA]</scope>
    <source>
        <strain evidence="2">cv. Hale</strain>
    </source>
</reference>
<gene>
    <name evidence="1" type="ORF">RCOM_0525630</name>
</gene>
<evidence type="ECO:0000313" key="2">
    <source>
        <dbReference type="Proteomes" id="UP000008311"/>
    </source>
</evidence>
<name>B9SJD6_RICCO</name>
<proteinExistence type="predicted"/>